<dbReference type="HOGENOM" id="CLU_721825_0_0_1"/>
<feature type="compositionally biased region" description="Polar residues" evidence="1">
    <location>
        <begin position="321"/>
        <end position="340"/>
    </location>
</feature>
<name>A0A0C3PDG4_PISTI</name>
<feature type="compositionally biased region" description="Low complexity" evidence="1">
    <location>
        <begin position="245"/>
        <end position="256"/>
    </location>
</feature>
<dbReference type="OrthoDB" id="6105938at2759"/>
<feature type="compositionally biased region" description="Basic and acidic residues" evidence="1">
    <location>
        <begin position="145"/>
        <end position="160"/>
    </location>
</feature>
<gene>
    <name evidence="2" type="ORF">M404DRAFT_798808</name>
</gene>
<evidence type="ECO:0000313" key="2">
    <source>
        <dbReference type="EMBL" id="KIO11810.1"/>
    </source>
</evidence>
<evidence type="ECO:0000256" key="1">
    <source>
        <dbReference type="SAM" id="MobiDB-lite"/>
    </source>
</evidence>
<accession>A0A0C3PDG4</accession>
<dbReference type="InParanoid" id="A0A0C3PDG4"/>
<dbReference type="EMBL" id="KN831949">
    <property type="protein sequence ID" value="KIO11810.1"/>
    <property type="molecule type" value="Genomic_DNA"/>
</dbReference>
<feature type="compositionally biased region" description="Basic and acidic residues" evidence="1">
    <location>
        <begin position="372"/>
        <end position="383"/>
    </location>
</feature>
<sequence length="383" mass="42314">MHSREISRLQAKIDSLKNVQRAQNTHISHRNASNPLPPPPEPLPLDRFPPFLRPGANDIDPRLDPASYPLHNQELRQGTNLPNGSSSTPGPYIGTSHTYVQIPQVSQPIPIRPKQDEAPQEDQRRRRSDSYQHHRRYSSSSTRNRHADSPPPDSRRKLIEIPRGSIVRGASPSVRVVIPSPYWTHQPLVEERETHRRDRSNGPKGRRSASRDAGVQDTDTRAAVAYVHGYDAGYDSGYRIVGEPSSTSSSYGSSYSRGERGFPVEESPEVVGGLGLVNVPPRVPSGSVIISEEDHDSTPVNRTARLNRRYTTHVVGDGQSPHRSGNSSLPNPPANGSSQLIHERTANPTLDVPRGSTTSNGTDRMGAVLTRPQERHYVGYDVD</sequence>
<feature type="compositionally biased region" description="Basic and acidic residues" evidence="1">
    <location>
        <begin position="188"/>
        <end position="201"/>
    </location>
</feature>
<reference evidence="2 3" key="1">
    <citation type="submission" date="2014-04" db="EMBL/GenBank/DDBJ databases">
        <authorList>
            <consortium name="DOE Joint Genome Institute"/>
            <person name="Kuo A."/>
            <person name="Kohler A."/>
            <person name="Costa M.D."/>
            <person name="Nagy L.G."/>
            <person name="Floudas D."/>
            <person name="Copeland A."/>
            <person name="Barry K.W."/>
            <person name="Cichocki N."/>
            <person name="Veneault-Fourrey C."/>
            <person name="LaButti K."/>
            <person name="Lindquist E.A."/>
            <person name="Lipzen A."/>
            <person name="Lundell T."/>
            <person name="Morin E."/>
            <person name="Murat C."/>
            <person name="Sun H."/>
            <person name="Tunlid A."/>
            <person name="Henrissat B."/>
            <person name="Grigoriev I.V."/>
            <person name="Hibbett D.S."/>
            <person name="Martin F."/>
            <person name="Nordberg H.P."/>
            <person name="Cantor M.N."/>
            <person name="Hua S.X."/>
        </authorList>
    </citation>
    <scope>NUCLEOTIDE SEQUENCE [LARGE SCALE GENOMIC DNA]</scope>
    <source>
        <strain evidence="2 3">Marx 270</strain>
    </source>
</reference>
<feature type="compositionally biased region" description="Low complexity" evidence="1">
    <location>
        <begin position="45"/>
        <end position="54"/>
    </location>
</feature>
<dbReference type="Proteomes" id="UP000054217">
    <property type="component" value="Unassembled WGS sequence"/>
</dbReference>
<feature type="region of interest" description="Disordered" evidence="1">
    <location>
        <begin position="313"/>
        <end position="383"/>
    </location>
</feature>
<feature type="region of interest" description="Disordered" evidence="1">
    <location>
        <begin position="244"/>
        <end position="264"/>
    </location>
</feature>
<evidence type="ECO:0000313" key="3">
    <source>
        <dbReference type="Proteomes" id="UP000054217"/>
    </source>
</evidence>
<feature type="region of interest" description="Disordered" evidence="1">
    <location>
        <begin position="188"/>
        <end position="216"/>
    </location>
</feature>
<feature type="compositionally biased region" description="Basic and acidic residues" evidence="1">
    <location>
        <begin position="113"/>
        <end position="132"/>
    </location>
</feature>
<feature type="compositionally biased region" description="Polar residues" evidence="1">
    <location>
        <begin position="17"/>
        <end position="34"/>
    </location>
</feature>
<feature type="compositionally biased region" description="Polar residues" evidence="1">
    <location>
        <begin position="75"/>
        <end position="107"/>
    </location>
</feature>
<feature type="region of interest" description="Disordered" evidence="1">
    <location>
        <begin position="1"/>
        <end position="164"/>
    </location>
</feature>
<dbReference type="AlphaFoldDB" id="A0A0C3PDG4"/>
<keyword evidence="3" id="KW-1185">Reference proteome</keyword>
<dbReference type="STRING" id="870435.A0A0C3PDG4"/>
<organism evidence="2 3">
    <name type="scientific">Pisolithus tinctorius Marx 270</name>
    <dbReference type="NCBI Taxonomy" id="870435"/>
    <lineage>
        <taxon>Eukaryota</taxon>
        <taxon>Fungi</taxon>
        <taxon>Dikarya</taxon>
        <taxon>Basidiomycota</taxon>
        <taxon>Agaricomycotina</taxon>
        <taxon>Agaricomycetes</taxon>
        <taxon>Agaricomycetidae</taxon>
        <taxon>Boletales</taxon>
        <taxon>Sclerodermatineae</taxon>
        <taxon>Pisolithaceae</taxon>
        <taxon>Pisolithus</taxon>
    </lineage>
</organism>
<proteinExistence type="predicted"/>
<reference evidence="3" key="2">
    <citation type="submission" date="2015-01" db="EMBL/GenBank/DDBJ databases">
        <title>Evolutionary Origins and Diversification of the Mycorrhizal Mutualists.</title>
        <authorList>
            <consortium name="DOE Joint Genome Institute"/>
            <consortium name="Mycorrhizal Genomics Consortium"/>
            <person name="Kohler A."/>
            <person name="Kuo A."/>
            <person name="Nagy L.G."/>
            <person name="Floudas D."/>
            <person name="Copeland A."/>
            <person name="Barry K.W."/>
            <person name="Cichocki N."/>
            <person name="Veneault-Fourrey C."/>
            <person name="LaButti K."/>
            <person name="Lindquist E.A."/>
            <person name="Lipzen A."/>
            <person name="Lundell T."/>
            <person name="Morin E."/>
            <person name="Murat C."/>
            <person name="Riley R."/>
            <person name="Ohm R."/>
            <person name="Sun H."/>
            <person name="Tunlid A."/>
            <person name="Henrissat B."/>
            <person name="Grigoriev I.V."/>
            <person name="Hibbett D.S."/>
            <person name="Martin F."/>
        </authorList>
    </citation>
    <scope>NUCLEOTIDE SEQUENCE [LARGE SCALE GENOMIC DNA]</scope>
    <source>
        <strain evidence="3">Marx 270</strain>
    </source>
</reference>
<protein>
    <submittedName>
        <fullName evidence="2">Uncharacterized protein</fullName>
    </submittedName>
</protein>